<name>A0A2T3ABH2_9PEZI</name>
<dbReference type="EMBL" id="KZ678419">
    <property type="protein sequence ID" value="PSR90455.1"/>
    <property type="molecule type" value="Genomic_DNA"/>
</dbReference>
<reference evidence="11 12" key="1">
    <citation type="journal article" date="2018" name="Mycol. Prog.">
        <title>Coniella lustricola, a new species from submerged detritus.</title>
        <authorList>
            <person name="Raudabaugh D.B."/>
            <person name="Iturriaga T."/>
            <person name="Carver A."/>
            <person name="Mondo S."/>
            <person name="Pangilinan J."/>
            <person name="Lipzen A."/>
            <person name="He G."/>
            <person name="Amirebrahimi M."/>
            <person name="Grigoriev I.V."/>
            <person name="Miller A.N."/>
        </authorList>
    </citation>
    <scope>NUCLEOTIDE SEQUENCE [LARGE SCALE GENOMIC DNA]</scope>
    <source>
        <strain evidence="11 12">B22-T-1</strain>
    </source>
</reference>
<evidence type="ECO:0000256" key="4">
    <source>
        <dbReference type="ARBA" id="ARBA00022679"/>
    </source>
</evidence>
<evidence type="ECO:0000256" key="9">
    <source>
        <dbReference type="ARBA" id="ARBA00047664"/>
    </source>
</evidence>
<comment type="catalytic activity">
    <reaction evidence="9">
        <text>N(1)-(5-phospho-beta-D-ribosyl)glycinamide + (6R)-10-formyltetrahydrofolate = N(2)-formyl-N(1)-(5-phospho-beta-D-ribosyl)glycinamide + (6S)-5,6,7,8-tetrahydrofolate + H(+)</text>
        <dbReference type="Rhea" id="RHEA:15053"/>
        <dbReference type="ChEBI" id="CHEBI:15378"/>
        <dbReference type="ChEBI" id="CHEBI:57453"/>
        <dbReference type="ChEBI" id="CHEBI:143788"/>
        <dbReference type="ChEBI" id="CHEBI:147286"/>
        <dbReference type="ChEBI" id="CHEBI:195366"/>
        <dbReference type="EC" id="2.1.2.2"/>
    </reaction>
</comment>
<comment type="pathway">
    <text evidence="1">Purine metabolism; IMP biosynthesis via de novo pathway; N(2)-formyl-N(1)-(5-phospho-D-ribosyl)glycinamide from N(1)-(5-phospho-D-ribosyl)glycinamide (10-formyl THF route): step 1/1.</text>
</comment>
<dbReference type="NCBIfam" id="TIGR00639">
    <property type="entry name" value="PurN"/>
    <property type="match status" value="1"/>
</dbReference>
<dbReference type="Gene3D" id="3.40.50.170">
    <property type="entry name" value="Formyl transferase, N-terminal domain"/>
    <property type="match status" value="1"/>
</dbReference>
<keyword evidence="12" id="KW-1185">Reference proteome</keyword>
<dbReference type="GO" id="GO:0004644">
    <property type="term" value="F:phosphoribosylglycinamide formyltransferase activity"/>
    <property type="evidence" value="ECO:0007669"/>
    <property type="project" value="UniProtKB-EC"/>
</dbReference>
<dbReference type="FunFam" id="3.40.50.170:FF:000009">
    <property type="entry name" value="Phosphoribosylglycinamide formyltransferase (Eurofung)"/>
    <property type="match status" value="1"/>
</dbReference>
<proteinExistence type="inferred from homology"/>
<dbReference type="GO" id="GO:0006189">
    <property type="term" value="P:'de novo' IMP biosynthetic process"/>
    <property type="evidence" value="ECO:0007669"/>
    <property type="project" value="InterPro"/>
</dbReference>
<evidence type="ECO:0000313" key="11">
    <source>
        <dbReference type="EMBL" id="PSR90455.1"/>
    </source>
</evidence>
<dbReference type="InterPro" id="IPR004607">
    <property type="entry name" value="GART"/>
</dbReference>
<evidence type="ECO:0000256" key="3">
    <source>
        <dbReference type="ARBA" id="ARBA00022076"/>
    </source>
</evidence>
<dbReference type="InterPro" id="IPR002376">
    <property type="entry name" value="Formyl_transf_N"/>
</dbReference>
<accession>A0A2T3ABH2</accession>
<dbReference type="STRING" id="2025994.A0A2T3ABH2"/>
<dbReference type="GO" id="GO:0005737">
    <property type="term" value="C:cytoplasm"/>
    <property type="evidence" value="ECO:0007669"/>
    <property type="project" value="TreeGrafter"/>
</dbReference>
<dbReference type="AlphaFoldDB" id="A0A2T3ABH2"/>
<dbReference type="InParanoid" id="A0A2T3ABH2"/>
<comment type="similarity">
    <text evidence="6">Belongs to the GART family.</text>
</comment>
<protein>
    <recommendedName>
        <fullName evidence="3">Phosphoribosylglycinamide formyltransferase</fullName>
        <ecNumber evidence="2">2.1.2.2</ecNumber>
    </recommendedName>
    <alternativeName>
        <fullName evidence="8">5'-phosphoribosylglycinamide transformylase</fullName>
    </alternativeName>
    <alternativeName>
        <fullName evidence="7">GAR transformylase</fullName>
    </alternativeName>
</protein>
<evidence type="ECO:0000256" key="2">
    <source>
        <dbReference type="ARBA" id="ARBA00012254"/>
    </source>
</evidence>
<evidence type="ECO:0000256" key="8">
    <source>
        <dbReference type="ARBA" id="ARBA00041682"/>
    </source>
</evidence>
<keyword evidence="5" id="KW-0658">Purine biosynthesis</keyword>
<feature type="domain" description="Formyl transferase N-terminal" evidence="10">
    <location>
        <begin position="10"/>
        <end position="212"/>
    </location>
</feature>
<dbReference type="Proteomes" id="UP000241462">
    <property type="component" value="Unassembled WGS sequence"/>
</dbReference>
<gene>
    <name evidence="11" type="ORF">BD289DRAFT_366037</name>
</gene>
<evidence type="ECO:0000256" key="1">
    <source>
        <dbReference type="ARBA" id="ARBA00005054"/>
    </source>
</evidence>
<keyword evidence="4 11" id="KW-0808">Transferase</keyword>
<organism evidence="11 12">
    <name type="scientific">Coniella lustricola</name>
    <dbReference type="NCBI Taxonomy" id="2025994"/>
    <lineage>
        <taxon>Eukaryota</taxon>
        <taxon>Fungi</taxon>
        <taxon>Dikarya</taxon>
        <taxon>Ascomycota</taxon>
        <taxon>Pezizomycotina</taxon>
        <taxon>Sordariomycetes</taxon>
        <taxon>Sordariomycetidae</taxon>
        <taxon>Diaporthales</taxon>
        <taxon>Schizoparmaceae</taxon>
        <taxon>Coniella</taxon>
    </lineage>
</organism>
<dbReference type="HAMAP" id="MF_01930">
    <property type="entry name" value="PurN"/>
    <property type="match status" value="1"/>
</dbReference>
<dbReference type="OrthoDB" id="5575075at2759"/>
<dbReference type="PANTHER" id="PTHR43369">
    <property type="entry name" value="PHOSPHORIBOSYLGLYCINAMIDE FORMYLTRANSFERASE"/>
    <property type="match status" value="1"/>
</dbReference>
<dbReference type="InterPro" id="IPR036477">
    <property type="entry name" value="Formyl_transf_N_sf"/>
</dbReference>
<sequence length="227" mass="24794">MASSPTSPCRIVVMASGSGSNFQALLDGLSSSRISSAQIVRLFVNRKTAFAVTRAEKAGVPSEYFNMVAGGFQTKGEKDADKLREARIRYDIALADKVLAEKPDLVVLAGWMHVFTEGFLKPIAAQGVRAINLHPALPGKYDGAGAIERAYQDFQDGKLENNKTGIMIHYVIAEVDRGAPIMTKEIECKKGESLEDLEQRIHSHEHELIVAATAKVVDEIVAEKNKR</sequence>
<evidence type="ECO:0000256" key="6">
    <source>
        <dbReference type="ARBA" id="ARBA00038440"/>
    </source>
</evidence>
<evidence type="ECO:0000256" key="7">
    <source>
        <dbReference type="ARBA" id="ARBA00041324"/>
    </source>
</evidence>
<dbReference type="PANTHER" id="PTHR43369:SF2">
    <property type="entry name" value="PHOSPHORIBOSYLGLYCINAMIDE FORMYLTRANSFERASE"/>
    <property type="match status" value="1"/>
</dbReference>
<dbReference type="Pfam" id="PF00551">
    <property type="entry name" value="Formyl_trans_N"/>
    <property type="match status" value="1"/>
</dbReference>
<dbReference type="SUPFAM" id="SSF53328">
    <property type="entry name" value="Formyltransferase"/>
    <property type="match status" value="1"/>
</dbReference>
<evidence type="ECO:0000256" key="5">
    <source>
        <dbReference type="ARBA" id="ARBA00022755"/>
    </source>
</evidence>
<evidence type="ECO:0000259" key="10">
    <source>
        <dbReference type="Pfam" id="PF00551"/>
    </source>
</evidence>
<evidence type="ECO:0000313" key="12">
    <source>
        <dbReference type="Proteomes" id="UP000241462"/>
    </source>
</evidence>
<dbReference type="EC" id="2.1.2.2" evidence="2"/>
<dbReference type="FunCoup" id="A0A2T3ABH2">
    <property type="interactions" value="194"/>
</dbReference>